<dbReference type="EMBL" id="SAUW01000012">
    <property type="protein sequence ID" value="RWR10450.1"/>
    <property type="molecule type" value="Genomic_DNA"/>
</dbReference>
<evidence type="ECO:0000313" key="1">
    <source>
        <dbReference type="EMBL" id="RWR10450.1"/>
    </source>
</evidence>
<gene>
    <name evidence="1" type="ORF">D2T33_12360</name>
</gene>
<dbReference type="Proteomes" id="UP000285710">
    <property type="component" value="Unassembled WGS sequence"/>
</dbReference>
<dbReference type="AlphaFoldDB" id="A0A443IT86"/>
<name>A0A443IT86_9RHOB</name>
<proteinExistence type="predicted"/>
<reference evidence="1 2" key="1">
    <citation type="submission" date="2019-01" db="EMBL/GenBank/DDBJ databases">
        <title>Sinorhodobacter populi sp. nov. isolated from the symptomatic bark tissue of Populus euramericana canker.</title>
        <authorList>
            <person name="Xu G."/>
        </authorList>
    </citation>
    <scope>NUCLEOTIDE SEQUENCE [LARGE SCALE GENOMIC DNA]</scope>
    <source>
        <strain evidence="1 2">2D-5</strain>
    </source>
</reference>
<keyword evidence="2" id="KW-1185">Reference proteome</keyword>
<organism evidence="1 2">
    <name type="scientific">Paenirhodobacter populi</name>
    <dbReference type="NCBI Taxonomy" id="2306993"/>
    <lineage>
        <taxon>Bacteria</taxon>
        <taxon>Pseudomonadati</taxon>
        <taxon>Pseudomonadota</taxon>
        <taxon>Alphaproteobacteria</taxon>
        <taxon>Rhodobacterales</taxon>
        <taxon>Rhodobacter group</taxon>
        <taxon>Paenirhodobacter</taxon>
    </lineage>
</organism>
<sequence length="128" mass="13968">MDRTTINLSDPDYNNSDAGYSNGYIGYKAAASETIKLFRAGLGNMRDHNRRPNGNRLSYFTAEKAITAGVGATSGRYAIDDPLSVEFDLSYEDITSRVIPGRVKLSDVTGDPMGLRGGNFIILRIQAK</sequence>
<accession>A0A443IT86</accession>
<comment type="caution">
    <text evidence="1">The sequence shown here is derived from an EMBL/GenBank/DDBJ whole genome shotgun (WGS) entry which is preliminary data.</text>
</comment>
<protein>
    <submittedName>
        <fullName evidence="1">Uncharacterized protein</fullName>
    </submittedName>
</protein>
<evidence type="ECO:0000313" key="2">
    <source>
        <dbReference type="Proteomes" id="UP000285710"/>
    </source>
</evidence>
<reference evidence="1 2" key="2">
    <citation type="submission" date="2019-01" db="EMBL/GenBank/DDBJ databases">
        <authorList>
            <person name="Li Y."/>
        </authorList>
    </citation>
    <scope>NUCLEOTIDE SEQUENCE [LARGE SCALE GENOMIC DNA]</scope>
    <source>
        <strain evidence="1 2">2D-5</strain>
    </source>
</reference>
<dbReference type="RefSeq" id="WP_128269982.1">
    <property type="nucleotide sequence ID" value="NZ_SAUW01000012.1"/>
</dbReference>